<feature type="transmembrane region" description="Helical" evidence="2">
    <location>
        <begin position="223"/>
        <end position="242"/>
    </location>
</feature>
<dbReference type="RefSeq" id="WP_211291123.1">
    <property type="nucleotide sequence ID" value="NZ_PTJD01000009.1"/>
</dbReference>
<feature type="transmembrane region" description="Helical" evidence="2">
    <location>
        <begin position="82"/>
        <end position="103"/>
    </location>
</feature>
<gene>
    <name evidence="3" type="ORF">CLV92_109190</name>
</gene>
<dbReference type="EMBL" id="PTJD01000009">
    <property type="protein sequence ID" value="PPK93911.1"/>
    <property type="molecule type" value="Genomic_DNA"/>
</dbReference>
<name>A0A2S6II91_9ACTN</name>
<sequence>MPATPAPVPHRTDLVTTLLAGWFTLGLLLDSWAHNNLPGLESFLTPWHGVFYSGFAATALWVLWTVRHALRRGRGAWQAMPPAYGATLLALPVFAVCGAGDWIWHTIFGIEQELKILFSPTHLGLAASMFVIVTTAVRSAWARPDAPGVPTRLGPAMLATALGAVLVLLFLQYGNALAFGEVGVVVALSGREVGVMADLASSVALTGLVLLVPLLTLARRWPLPFGAATVLAGVAGLLSAAVTGFNGLAPIAGVVLAGILIDVLARVLRPAPQRRARWRAFAVLAPLLTWSGFLVGAYAAAGPQAPPPSLELLTGLPVVQALLGLLVAVLAEFTTAPAPAPADADPAGVATATPAATVPR</sequence>
<keyword evidence="2" id="KW-0472">Membrane</keyword>
<feature type="transmembrane region" description="Helical" evidence="2">
    <location>
        <begin position="49"/>
        <end position="70"/>
    </location>
</feature>
<evidence type="ECO:0000313" key="4">
    <source>
        <dbReference type="Proteomes" id="UP000239485"/>
    </source>
</evidence>
<reference evidence="3 4" key="1">
    <citation type="submission" date="2018-02" db="EMBL/GenBank/DDBJ databases">
        <title>Genomic Encyclopedia of Archaeal and Bacterial Type Strains, Phase II (KMG-II): from individual species to whole genera.</title>
        <authorList>
            <person name="Goeker M."/>
        </authorList>
    </citation>
    <scope>NUCLEOTIDE SEQUENCE [LARGE SCALE GENOMIC DNA]</scope>
    <source>
        <strain evidence="3 4">DSM 22857</strain>
    </source>
</reference>
<feature type="transmembrane region" description="Helical" evidence="2">
    <location>
        <begin position="123"/>
        <end position="141"/>
    </location>
</feature>
<feature type="transmembrane region" description="Helical" evidence="2">
    <location>
        <begin position="193"/>
        <end position="216"/>
    </location>
</feature>
<keyword evidence="2" id="KW-1133">Transmembrane helix</keyword>
<feature type="transmembrane region" description="Helical" evidence="2">
    <location>
        <begin position="280"/>
        <end position="300"/>
    </location>
</feature>
<dbReference type="AlphaFoldDB" id="A0A2S6II91"/>
<accession>A0A2S6II91</accession>
<proteinExistence type="predicted"/>
<keyword evidence="2" id="KW-0812">Transmembrane</keyword>
<feature type="transmembrane region" description="Helical" evidence="2">
    <location>
        <begin position="153"/>
        <end position="173"/>
    </location>
</feature>
<evidence type="ECO:0000256" key="1">
    <source>
        <dbReference type="SAM" id="MobiDB-lite"/>
    </source>
</evidence>
<feature type="transmembrane region" description="Helical" evidence="2">
    <location>
        <begin position="12"/>
        <end position="29"/>
    </location>
</feature>
<feature type="transmembrane region" description="Helical" evidence="2">
    <location>
        <begin position="248"/>
        <end position="268"/>
    </location>
</feature>
<feature type="transmembrane region" description="Helical" evidence="2">
    <location>
        <begin position="312"/>
        <end position="331"/>
    </location>
</feature>
<feature type="region of interest" description="Disordered" evidence="1">
    <location>
        <begin position="340"/>
        <end position="360"/>
    </location>
</feature>
<evidence type="ECO:0000256" key="2">
    <source>
        <dbReference type="SAM" id="Phobius"/>
    </source>
</evidence>
<comment type="caution">
    <text evidence="3">The sequence shown here is derived from an EMBL/GenBank/DDBJ whole genome shotgun (WGS) entry which is preliminary data.</text>
</comment>
<dbReference type="Proteomes" id="UP000239485">
    <property type="component" value="Unassembled WGS sequence"/>
</dbReference>
<organism evidence="3 4">
    <name type="scientific">Kineococcus xinjiangensis</name>
    <dbReference type="NCBI Taxonomy" id="512762"/>
    <lineage>
        <taxon>Bacteria</taxon>
        <taxon>Bacillati</taxon>
        <taxon>Actinomycetota</taxon>
        <taxon>Actinomycetes</taxon>
        <taxon>Kineosporiales</taxon>
        <taxon>Kineosporiaceae</taxon>
        <taxon>Kineococcus</taxon>
    </lineage>
</organism>
<keyword evidence="4" id="KW-1185">Reference proteome</keyword>
<protein>
    <submittedName>
        <fullName evidence="3">Uncharacterized protein</fullName>
    </submittedName>
</protein>
<evidence type="ECO:0000313" key="3">
    <source>
        <dbReference type="EMBL" id="PPK93911.1"/>
    </source>
</evidence>